<dbReference type="Pfam" id="PF01915">
    <property type="entry name" value="Glyco_hydro_3_C"/>
    <property type="match status" value="2"/>
</dbReference>
<sequence length="1620" mass="175815">MLWFSSDGTPRRTATRDGARMVSCSHFNFPSASQKTSSGEEIVVTMLQFWLAAVYSAAALVSAVSADDSYDAQAKAIVDTFSHAQLIGQMTQINIGAVIDSETGGLNETAVRENAKLFVGSYLNTDWSEPYEGKYGNNASEFREMIGRIQKISMSVTGGQPIIYGLDSVHGANYVDGSVLTPQQINAGASFNPDLLYEAGRMTARDTLAAGIPWIFGPILDISQNKLWARTYETYGESTYLSTVMGVALIRGIQSQNQTAACAKHFIGYSKTATGHDRTNVLMSDFELLNNHMPPHLAAINDANVLTIMENYISLNNEPVIANKKILVDLLRGDLKFNGALVSDYNEVMNLNMWHRVADDYEDATISSLTQTSLDLSMMDGTTTMPGTSVVNEFSFINAGLKLLKEQPDQEARIRQSVERIIKTKLKLGLYTNPLPGAELVSMVGNEKDKELALEMARESIVLLQNDDNVLPLSKKSSVFLTGPSADDVGYQCGGWTKFWQGVSGNDMFPNGISIRKGLGNLVGSNSFSYFNGLFINGSISNANLTKTVDLAGRHEFTIAAIGEETYAEKPGDIDNLALPKGFEEFIEALAATGTKVIVVLLEGRPRLLGSIPDNAVAVIDAMLPCELGGQAIAEILYGDVNPSGKLPISYPKDPANVDIPYNHLVTTRCAFDYCEMQWDFGAGLSYTNFSYSNVTLDKTSITNVHDTLTATVTVTNEGSRAGKEVVMLFLIQPIRRISVPEMKNLKKFEKIELKAGESKKVSFTLSYDDWSVYKGEIGAGLPKIVESTAYVVGIGADTDCNVYGDPSIKNGLCADFTIDASGAPASCSLFNFPSASQKTSSGEEIVVTMLQFWLAAVYSAAALVSAVSADDSYDAQAKAIVDTFSHAQLIGQMTQLNLDTIIDTETGGLNETAVRENAELFVGSYFGTDWVEPFDGKYGYTASEYREMIGRIQKISMSVTGGQPIIYGIDSLHGANYIEGPVLTPHQINAGASFNPDLLYEVGRMTARDTLAAGISWIFSPVLDISQHKGWALTYQTFGESTYLSTVMGVALIRGLQSQNQTAACAKHFIGYSKAPTGHERDNVVMSDFELLNNFATPYLAAINDANVLTIMENYISLNNVPVIANKKILVDLLRGDLKFNGTLVSDYDAVFHLNTIHRVVETIEEAVTTSLTQTSLDISMMDDHVFFIEAGSKLLKEHPEQEARIRQSVERIIKTKLKLGLYKNPLPGAELVSKIGNKKDKELALEMARESIVLLQNDDNVLPLSKKSSVFLTGPSADDVGYQCGGWTKFWQGVSGNDMFPNGISIRKGLGNLVGSNSFSYFNGLFINGSISNANLTKTVDLAGRHEYTIAAIGEETYAGKPGDVDNLALPKGFEEFIKALAATGTKVIVVLLEGRPRLLGSIPKNAAAIIDAMLPCELGGQAIAEILYGDVNPSGKLPITYPKDPANVDIPYNHLVTTRCASYYCEMEWDFGAGLSYTTFNYSNVTLDKTSITNVHDTLTASVTVTNVGSRAGKEVVMLFLIQPIRKISVPEVKSLKKFEKIELKAGESKKVSFTLSYDDWSVYKGEIGAGLPKIVESTEYVVGIGADTDCNVYGDPSIKNGLCAHFTIDASGAPAS</sequence>
<dbReference type="FunFam" id="3.20.20.300:FF:000007">
    <property type="entry name" value="Lysosomal beta glucosidase"/>
    <property type="match status" value="2"/>
</dbReference>
<keyword evidence="6" id="KW-0326">Glycosidase</keyword>
<dbReference type="SUPFAM" id="SSF52279">
    <property type="entry name" value="Beta-D-glucan exohydrolase, C-terminal domain"/>
    <property type="match status" value="2"/>
</dbReference>
<dbReference type="Gene3D" id="3.40.50.1700">
    <property type="entry name" value="Glycoside hydrolase family 3 C-terminal domain"/>
    <property type="match status" value="2"/>
</dbReference>
<keyword evidence="4" id="KW-0732">Signal</keyword>
<reference evidence="8 9" key="1">
    <citation type="submission" date="2018-06" db="EMBL/GenBank/DDBJ databases">
        <title>Comparative genomics of downy mildews reveals potential adaptations to biotrophy.</title>
        <authorList>
            <person name="Fletcher K."/>
            <person name="Klosterman S.J."/>
            <person name="Derevnina L."/>
            <person name="Martin F."/>
            <person name="Koike S."/>
            <person name="Reyes Chin-Wo S."/>
            <person name="Mou B."/>
            <person name="Michelmore R."/>
        </authorList>
    </citation>
    <scope>NUCLEOTIDE SEQUENCE [LARGE SCALE GENOMIC DNA]</scope>
    <source>
        <strain evidence="8 9">R14</strain>
    </source>
</reference>
<comment type="similarity">
    <text evidence="2">Belongs to the glycosyl hydrolase 3 family.</text>
</comment>
<keyword evidence="9" id="KW-1185">Reference proteome</keyword>
<name>A0A3M6VCJ1_9STRA</name>
<dbReference type="GO" id="GO:0009251">
    <property type="term" value="P:glucan catabolic process"/>
    <property type="evidence" value="ECO:0007669"/>
    <property type="project" value="TreeGrafter"/>
</dbReference>
<dbReference type="Pfam" id="PF14310">
    <property type="entry name" value="Fn3-like"/>
    <property type="match status" value="2"/>
</dbReference>
<dbReference type="VEuPathDB" id="FungiDB:DD237_003163"/>
<evidence type="ECO:0000259" key="7">
    <source>
        <dbReference type="SMART" id="SM01217"/>
    </source>
</evidence>
<organism evidence="8 9">
    <name type="scientific">Peronospora effusa</name>
    <dbReference type="NCBI Taxonomy" id="542832"/>
    <lineage>
        <taxon>Eukaryota</taxon>
        <taxon>Sar</taxon>
        <taxon>Stramenopiles</taxon>
        <taxon>Oomycota</taxon>
        <taxon>Peronosporomycetes</taxon>
        <taxon>Peronosporales</taxon>
        <taxon>Peronosporaceae</taxon>
        <taxon>Peronospora</taxon>
    </lineage>
</organism>
<dbReference type="InterPro" id="IPR017853">
    <property type="entry name" value="GH"/>
</dbReference>
<dbReference type="EMBL" id="QLLG01000819">
    <property type="protein sequence ID" value="RMX62020.1"/>
    <property type="molecule type" value="Genomic_DNA"/>
</dbReference>
<dbReference type="Gene3D" id="2.60.40.10">
    <property type="entry name" value="Immunoglobulins"/>
    <property type="match status" value="2"/>
</dbReference>
<dbReference type="InterPro" id="IPR051915">
    <property type="entry name" value="Cellulose_Degrad_GH3"/>
</dbReference>
<dbReference type="InterPro" id="IPR013783">
    <property type="entry name" value="Ig-like_fold"/>
</dbReference>
<dbReference type="Gene3D" id="3.20.20.300">
    <property type="entry name" value="Glycoside hydrolase, family 3, N-terminal domain"/>
    <property type="match status" value="2"/>
</dbReference>
<evidence type="ECO:0000256" key="6">
    <source>
        <dbReference type="ARBA" id="ARBA00023295"/>
    </source>
</evidence>
<proteinExistence type="inferred from homology"/>
<dbReference type="GO" id="GO:0008422">
    <property type="term" value="F:beta-glucosidase activity"/>
    <property type="evidence" value="ECO:0007669"/>
    <property type="project" value="UniProtKB-EC"/>
</dbReference>
<dbReference type="FunFam" id="2.60.40.10:FF:000731">
    <property type="entry name" value="Lysosomal beta glucosidase"/>
    <property type="match status" value="2"/>
</dbReference>
<dbReference type="InterPro" id="IPR036881">
    <property type="entry name" value="Glyco_hydro_3_C_sf"/>
</dbReference>
<dbReference type="InterPro" id="IPR002772">
    <property type="entry name" value="Glyco_hydro_3_C"/>
</dbReference>
<dbReference type="STRING" id="542832.A0A3M6VCJ1"/>
<evidence type="ECO:0000256" key="1">
    <source>
        <dbReference type="ARBA" id="ARBA00000448"/>
    </source>
</evidence>
<evidence type="ECO:0000256" key="3">
    <source>
        <dbReference type="ARBA" id="ARBA00012744"/>
    </source>
</evidence>
<comment type="caution">
    <text evidence="8">The sequence shown here is derived from an EMBL/GenBank/DDBJ whole genome shotgun (WGS) entry which is preliminary data.</text>
</comment>
<dbReference type="PANTHER" id="PTHR30620:SF16">
    <property type="entry name" value="LYSOSOMAL BETA GLUCOSIDASE"/>
    <property type="match status" value="1"/>
</dbReference>
<gene>
    <name evidence="8" type="ORF">DD238_007990</name>
</gene>
<dbReference type="SMART" id="SM01217">
    <property type="entry name" value="Fn3_like"/>
    <property type="match status" value="2"/>
</dbReference>
<feature type="domain" description="Fibronectin type III-like" evidence="7">
    <location>
        <begin position="725"/>
        <end position="799"/>
    </location>
</feature>
<evidence type="ECO:0000256" key="4">
    <source>
        <dbReference type="ARBA" id="ARBA00022729"/>
    </source>
</evidence>
<dbReference type="Pfam" id="PF00933">
    <property type="entry name" value="Glyco_hydro_3"/>
    <property type="match status" value="2"/>
</dbReference>
<evidence type="ECO:0000313" key="9">
    <source>
        <dbReference type="Proteomes" id="UP000282087"/>
    </source>
</evidence>
<accession>A0A3M6VCJ1</accession>
<dbReference type="FunFam" id="3.40.50.1700:FF:000006">
    <property type="entry name" value="Lysosomal beta glucosidase"/>
    <property type="match status" value="2"/>
</dbReference>
<keyword evidence="5" id="KW-0378">Hydrolase</keyword>
<dbReference type="InterPro" id="IPR036962">
    <property type="entry name" value="Glyco_hydro_3_N_sf"/>
</dbReference>
<dbReference type="InterPro" id="IPR001764">
    <property type="entry name" value="Glyco_hydro_3_N"/>
</dbReference>
<evidence type="ECO:0000256" key="5">
    <source>
        <dbReference type="ARBA" id="ARBA00022801"/>
    </source>
</evidence>
<protein>
    <recommendedName>
        <fullName evidence="3">beta-glucosidase</fullName>
        <ecNumber evidence="3">3.2.1.21</ecNumber>
    </recommendedName>
</protein>
<comment type="catalytic activity">
    <reaction evidence="1">
        <text>Hydrolysis of terminal, non-reducing beta-D-glucosyl residues with release of beta-D-glucose.</text>
        <dbReference type="EC" id="3.2.1.21"/>
    </reaction>
</comment>
<evidence type="ECO:0000256" key="2">
    <source>
        <dbReference type="ARBA" id="ARBA00005336"/>
    </source>
</evidence>
<evidence type="ECO:0000313" key="8">
    <source>
        <dbReference type="EMBL" id="RMX62020.1"/>
    </source>
</evidence>
<feature type="domain" description="Fibronectin type III-like" evidence="7">
    <location>
        <begin position="1518"/>
        <end position="1592"/>
    </location>
</feature>
<dbReference type="InterPro" id="IPR026891">
    <property type="entry name" value="Fn3-like"/>
</dbReference>
<dbReference type="EC" id="3.2.1.21" evidence="3"/>
<dbReference type="Proteomes" id="UP000282087">
    <property type="component" value="Unassembled WGS sequence"/>
</dbReference>
<dbReference type="VEuPathDB" id="FungiDB:DD237_008433"/>
<dbReference type="PRINTS" id="PR00133">
    <property type="entry name" value="GLHYDRLASE3"/>
</dbReference>
<dbReference type="PANTHER" id="PTHR30620">
    <property type="entry name" value="PERIPLASMIC BETA-GLUCOSIDASE-RELATED"/>
    <property type="match status" value="1"/>
</dbReference>
<dbReference type="SUPFAM" id="SSF51445">
    <property type="entry name" value="(Trans)glycosidases"/>
    <property type="match status" value="2"/>
</dbReference>